<dbReference type="InterPro" id="IPR036909">
    <property type="entry name" value="Cyt_c-like_dom_sf"/>
</dbReference>
<keyword evidence="1 4" id="KW-0349">Heme</keyword>
<dbReference type="GO" id="GO:0009055">
    <property type="term" value="F:electron transfer activity"/>
    <property type="evidence" value="ECO:0007669"/>
    <property type="project" value="InterPro"/>
</dbReference>
<proteinExistence type="predicted"/>
<dbReference type="GO" id="GO:0020037">
    <property type="term" value="F:heme binding"/>
    <property type="evidence" value="ECO:0007669"/>
    <property type="project" value="InterPro"/>
</dbReference>
<dbReference type="EMBL" id="JACHIP010000003">
    <property type="protein sequence ID" value="MBB5057688.1"/>
    <property type="molecule type" value="Genomic_DNA"/>
</dbReference>
<evidence type="ECO:0000256" key="3">
    <source>
        <dbReference type="ARBA" id="ARBA00023004"/>
    </source>
</evidence>
<dbReference type="PROSITE" id="PS51007">
    <property type="entry name" value="CYTC"/>
    <property type="match status" value="1"/>
</dbReference>
<sequence length="291" mass="32403">MLRQAALIFALSVGLVAAGQQNRRPTPAAHRHSPSDLEVFILDSSGKTISNIFLSRAFLAGLPQKTTILKADENFPELPTSHARLKGVDLDTLIRAIYPSDPRVAAVALCRDSYNSPFPRQAILDHHPILVLTIDGLSPHAWARKNHTYDPMPYFIAYQDFVPSFQVLNQDERAQHPAEIIRLELLPSTSLFTSITPPNSAQLPPGSPVLDGFRIAQQNCIRCHNSGETGGTKAHRTWQHLAEVAKSRPDYFATWVHDPMSLKPDAKMPPNLKYDQATLKALTRYFQTFAP</sequence>
<dbReference type="SUPFAM" id="SSF46626">
    <property type="entry name" value="Cytochrome c"/>
    <property type="match status" value="1"/>
</dbReference>
<gene>
    <name evidence="6" type="ORF">HDF16_002394</name>
</gene>
<dbReference type="AlphaFoldDB" id="A0A7W7ZDE2"/>
<reference evidence="6 7" key="1">
    <citation type="submission" date="2020-08" db="EMBL/GenBank/DDBJ databases">
        <title>Genomic Encyclopedia of Type Strains, Phase IV (KMG-V): Genome sequencing to study the core and pangenomes of soil and plant-associated prokaryotes.</title>
        <authorList>
            <person name="Whitman W."/>
        </authorList>
    </citation>
    <scope>NUCLEOTIDE SEQUENCE [LARGE SCALE GENOMIC DNA]</scope>
    <source>
        <strain evidence="6 7">M8UP14</strain>
    </source>
</reference>
<evidence type="ECO:0000313" key="6">
    <source>
        <dbReference type="EMBL" id="MBB5057688.1"/>
    </source>
</evidence>
<evidence type="ECO:0000256" key="1">
    <source>
        <dbReference type="ARBA" id="ARBA00022617"/>
    </source>
</evidence>
<evidence type="ECO:0000313" key="7">
    <source>
        <dbReference type="Proteomes" id="UP000540989"/>
    </source>
</evidence>
<comment type="caution">
    <text evidence="6">The sequence shown here is derived from an EMBL/GenBank/DDBJ whole genome shotgun (WGS) entry which is preliminary data.</text>
</comment>
<dbReference type="InterPro" id="IPR009056">
    <property type="entry name" value="Cyt_c-like_dom"/>
</dbReference>
<feature type="domain" description="Cytochrome c" evidence="5">
    <location>
        <begin position="201"/>
        <end position="290"/>
    </location>
</feature>
<organism evidence="6 7">
    <name type="scientific">Granulicella aggregans</name>
    <dbReference type="NCBI Taxonomy" id="474949"/>
    <lineage>
        <taxon>Bacteria</taxon>
        <taxon>Pseudomonadati</taxon>
        <taxon>Acidobacteriota</taxon>
        <taxon>Terriglobia</taxon>
        <taxon>Terriglobales</taxon>
        <taxon>Acidobacteriaceae</taxon>
        <taxon>Granulicella</taxon>
    </lineage>
</organism>
<dbReference type="RefSeq" id="WP_184216750.1">
    <property type="nucleotide sequence ID" value="NZ_JACHIP010000003.1"/>
</dbReference>
<name>A0A7W7ZDE2_9BACT</name>
<dbReference type="Proteomes" id="UP000540989">
    <property type="component" value="Unassembled WGS sequence"/>
</dbReference>
<keyword evidence="3 4" id="KW-0408">Iron</keyword>
<dbReference type="Gene3D" id="1.10.760.10">
    <property type="entry name" value="Cytochrome c-like domain"/>
    <property type="match status" value="1"/>
</dbReference>
<evidence type="ECO:0000256" key="4">
    <source>
        <dbReference type="PROSITE-ProRule" id="PRU00433"/>
    </source>
</evidence>
<dbReference type="GO" id="GO:0046872">
    <property type="term" value="F:metal ion binding"/>
    <property type="evidence" value="ECO:0007669"/>
    <property type="project" value="UniProtKB-KW"/>
</dbReference>
<evidence type="ECO:0000259" key="5">
    <source>
        <dbReference type="PROSITE" id="PS51007"/>
    </source>
</evidence>
<accession>A0A7W7ZDE2</accession>
<keyword evidence="2 4" id="KW-0479">Metal-binding</keyword>
<protein>
    <submittedName>
        <fullName evidence="6">Mono/diheme cytochrome c family protein</fullName>
    </submittedName>
</protein>
<evidence type="ECO:0000256" key="2">
    <source>
        <dbReference type="ARBA" id="ARBA00022723"/>
    </source>
</evidence>
<keyword evidence="7" id="KW-1185">Reference proteome</keyword>